<evidence type="ECO:0008006" key="4">
    <source>
        <dbReference type="Google" id="ProtNLM"/>
    </source>
</evidence>
<proteinExistence type="predicted"/>
<evidence type="ECO:0000313" key="3">
    <source>
        <dbReference type="Proteomes" id="UP000770785"/>
    </source>
</evidence>
<name>A0ABX0X7W7_9BACT</name>
<gene>
    <name evidence="2" type="ORF">GGR27_000626</name>
</gene>
<dbReference type="Proteomes" id="UP000770785">
    <property type="component" value="Unassembled WGS sequence"/>
</dbReference>
<protein>
    <recommendedName>
        <fullName evidence="4">DUF4270 family protein</fullName>
    </recommendedName>
</protein>
<accession>A0ABX0X7W7</accession>
<sequence length="355" mass="40141">MYKYFISFLPILFILSCQSEELTPAIPGFLSGEVLAPGAPGYSNLQSAYANMDIQYVYRYSPQQISHSGIYRHHFFLSETPLIVDGLPTPATAYTFTLDSPTREIDLDTVARPTGAGFGLPSTLPSLGTVHYHERLDLGVNIPIIHNALEVDLDVLQNQDGTTSFQITNRDDPTRRFRADVTLPVTNIESIFFDPQLFSGTATPKNQMQLGQEPVDLTNAYFRRIPYRNSATEIIQLFITPEPLTDVSKQDQIFSQAAWLSFEVRKGEDLGRRFVQQGQGFFYDISMGFGFATYLENFNINGFEITKETFSRYGAFDVTIDGDEINMRWDVINSDEERTNFRGHFQGNLIELSLP</sequence>
<evidence type="ECO:0000313" key="2">
    <source>
        <dbReference type="EMBL" id="NJC25145.1"/>
    </source>
</evidence>
<dbReference type="RefSeq" id="WP_168035911.1">
    <property type="nucleotide sequence ID" value="NZ_JAATJH010000001.1"/>
</dbReference>
<feature type="chain" id="PRO_5046914985" description="DUF4270 family protein" evidence="1">
    <location>
        <begin position="20"/>
        <end position="355"/>
    </location>
</feature>
<reference evidence="2 3" key="1">
    <citation type="submission" date="2020-03" db="EMBL/GenBank/DDBJ databases">
        <title>Genomic Encyclopedia of Type Strains, Phase IV (KMG-IV): sequencing the most valuable type-strain genomes for metagenomic binning, comparative biology and taxonomic classification.</title>
        <authorList>
            <person name="Goeker M."/>
        </authorList>
    </citation>
    <scope>NUCLEOTIDE SEQUENCE [LARGE SCALE GENOMIC DNA]</scope>
    <source>
        <strain evidence="2 3">DSM 105096</strain>
    </source>
</reference>
<comment type="caution">
    <text evidence="2">The sequence shown here is derived from an EMBL/GenBank/DDBJ whole genome shotgun (WGS) entry which is preliminary data.</text>
</comment>
<evidence type="ECO:0000256" key="1">
    <source>
        <dbReference type="SAM" id="SignalP"/>
    </source>
</evidence>
<dbReference type="EMBL" id="JAATJH010000001">
    <property type="protein sequence ID" value="NJC25145.1"/>
    <property type="molecule type" value="Genomic_DNA"/>
</dbReference>
<dbReference type="PROSITE" id="PS51257">
    <property type="entry name" value="PROKAR_LIPOPROTEIN"/>
    <property type="match status" value="1"/>
</dbReference>
<feature type="signal peptide" evidence="1">
    <location>
        <begin position="1"/>
        <end position="19"/>
    </location>
</feature>
<organism evidence="2 3">
    <name type="scientific">Neolewinella antarctica</name>
    <dbReference type="NCBI Taxonomy" id="442734"/>
    <lineage>
        <taxon>Bacteria</taxon>
        <taxon>Pseudomonadati</taxon>
        <taxon>Bacteroidota</taxon>
        <taxon>Saprospiria</taxon>
        <taxon>Saprospirales</taxon>
        <taxon>Lewinellaceae</taxon>
        <taxon>Neolewinella</taxon>
    </lineage>
</organism>
<keyword evidence="1" id="KW-0732">Signal</keyword>
<keyword evidence="3" id="KW-1185">Reference proteome</keyword>